<dbReference type="Proteomes" id="UP000268162">
    <property type="component" value="Unassembled WGS sequence"/>
</dbReference>
<keyword evidence="6" id="KW-1185">Reference proteome</keyword>
<dbReference type="PANTHER" id="PTHR10442">
    <property type="entry name" value="40S RIBOSOMAL PROTEIN S21"/>
    <property type="match status" value="1"/>
</dbReference>
<evidence type="ECO:0000256" key="2">
    <source>
        <dbReference type="ARBA" id="ARBA00022980"/>
    </source>
</evidence>
<dbReference type="GO" id="GO:1990904">
    <property type="term" value="C:ribonucleoprotein complex"/>
    <property type="evidence" value="ECO:0007669"/>
    <property type="project" value="UniProtKB-KW"/>
</dbReference>
<dbReference type="GO" id="GO:0006412">
    <property type="term" value="P:translation"/>
    <property type="evidence" value="ECO:0007669"/>
    <property type="project" value="InterPro"/>
</dbReference>
<evidence type="ECO:0000256" key="4">
    <source>
        <dbReference type="PIRNR" id="PIRNR002148"/>
    </source>
</evidence>
<keyword evidence="3 4" id="KW-0687">Ribonucleoprotein</keyword>
<protein>
    <recommendedName>
        <fullName evidence="4">40S ribosomal protein S21</fullName>
    </recommendedName>
</protein>
<dbReference type="InterPro" id="IPR038579">
    <property type="entry name" value="Ribosomal_eS21_sf"/>
</dbReference>
<dbReference type="GO" id="GO:0022626">
    <property type="term" value="C:cytosolic ribosome"/>
    <property type="evidence" value="ECO:0007669"/>
    <property type="project" value="UniProtKB-ARBA"/>
</dbReference>
<organism evidence="5 6">
    <name type="scientific">Dimargaris cristalligena</name>
    <dbReference type="NCBI Taxonomy" id="215637"/>
    <lineage>
        <taxon>Eukaryota</taxon>
        <taxon>Fungi</taxon>
        <taxon>Fungi incertae sedis</taxon>
        <taxon>Zoopagomycota</taxon>
        <taxon>Kickxellomycotina</taxon>
        <taxon>Dimargaritomycetes</taxon>
        <taxon>Dimargaritales</taxon>
        <taxon>Dimargaritaceae</taxon>
        <taxon>Dimargaris</taxon>
    </lineage>
</organism>
<evidence type="ECO:0000313" key="6">
    <source>
        <dbReference type="Proteomes" id="UP000268162"/>
    </source>
</evidence>
<keyword evidence="4" id="KW-0698">rRNA processing</keyword>
<dbReference type="GO" id="GO:0003735">
    <property type="term" value="F:structural constituent of ribosome"/>
    <property type="evidence" value="ECO:0007669"/>
    <property type="project" value="InterPro"/>
</dbReference>
<name>A0A4Q0A076_9FUNG</name>
<sequence>MENDQGQLVDMYQPRKCSATNRLIPAKDHAAVQINIGNINDKGIYVKSFKTYSLSGFVRRTGESDESLNRLATQDGYLKNVWNPRK</sequence>
<evidence type="ECO:0000256" key="1">
    <source>
        <dbReference type="ARBA" id="ARBA00010228"/>
    </source>
</evidence>
<comment type="similarity">
    <text evidence="1 4">Belongs to the eukaryotic ribosomal protein eS21 family.</text>
</comment>
<dbReference type="GO" id="GO:0006364">
    <property type="term" value="P:rRNA processing"/>
    <property type="evidence" value="ECO:0007669"/>
    <property type="project" value="UniProtKB-KW"/>
</dbReference>
<dbReference type="PIRSF" id="PIRSF002148">
    <property type="entry name" value="Ribosomal_S21e"/>
    <property type="match status" value="1"/>
</dbReference>
<dbReference type="OrthoDB" id="278325at2759"/>
<dbReference type="AlphaFoldDB" id="A0A4Q0A076"/>
<keyword evidence="4" id="KW-0963">Cytoplasm</keyword>
<accession>A0A4Q0A076</accession>
<comment type="subcellular location">
    <subcellularLocation>
        <location evidence="4">Cytoplasm</location>
    </subcellularLocation>
</comment>
<reference evidence="6" key="1">
    <citation type="journal article" date="2018" name="Nat. Microbiol.">
        <title>Leveraging single-cell genomics to expand the fungal tree of life.</title>
        <authorList>
            <person name="Ahrendt S.R."/>
            <person name="Quandt C.A."/>
            <person name="Ciobanu D."/>
            <person name="Clum A."/>
            <person name="Salamov A."/>
            <person name="Andreopoulos B."/>
            <person name="Cheng J.F."/>
            <person name="Woyke T."/>
            <person name="Pelin A."/>
            <person name="Henrissat B."/>
            <person name="Reynolds N.K."/>
            <person name="Benny G.L."/>
            <person name="Smith M.E."/>
            <person name="James T.Y."/>
            <person name="Grigoriev I.V."/>
        </authorList>
    </citation>
    <scope>NUCLEOTIDE SEQUENCE [LARGE SCALE GENOMIC DNA]</scope>
    <source>
        <strain evidence="6">RSA 468</strain>
    </source>
</reference>
<proteinExistence type="inferred from homology"/>
<dbReference type="EMBL" id="ML002274">
    <property type="protein sequence ID" value="RKP39384.1"/>
    <property type="molecule type" value="Genomic_DNA"/>
</dbReference>
<comment type="subunit">
    <text evidence="4">Component of the small ribosomal subunit.</text>
</comment>
<evidence type="ECO:0000256" key="3">
    <source>
        <dbReference type="ARBA" id="ARBA00023274"/>
    </source>
</evidence>
<dbReference type="Pfam" id="PF01249">
    <property type="entry name" value="Ribosomal_S21e"/>
    <property type="match status" value="1"/>
</dbReference>
<gene>
    <name evidence="5" type="ORF">BJ085DRAFT_24687</name>
</gene>
<dbReference type="STRING" id="215637.A0A4Q0A076"/>
<dbReference type="Gene3D" id="3.30.1230.20">
    <property type="match status" value="1"/>
</dbReference>
<evidence type="ECO:0000313" key="5">
    <source>
        <dbReference type="EMBL" id="RKP39384.1"/>
    </source>
</evidence>
<comment type="function">
    <text evidence="4">Required for the processing of the 20S rRNA-precursor to mature 18S rRNA in a late step of the maturation of 40S ribosomal subunits. Has a physiological role leading to 18S rRNA stability.</text>
</comment>
<dbReference type="FunFam" id="3.30.1230.20:FF:000001">
    <property type="entry name" value="40S ribosomal protein S21"/>
    <property type="match status" value="1"/>
</dbReference>
<dbReference type="GO" id="GO:0042274">
    <property type="term" value="P:ribosomal small subunit biogenesis"/>
    <property type="evidence" value="ECO:0007669"/>
    <property type="project" value="UniProtKB-ARBA"/>
</dbReference>
<dbReference type="InterPro" id="IPR001931">
    <property type="entry name" value="Ribosomal_eS21"/>
</dbReference>
<keyword evidence="2 4" id="KW-0689">Ribosomal protein</keyword>